<organism evidence="1 2">
    <name type="scientific">Oxalicibacterium flavum</name>
    <dbReference type="NCBI Taxonomy" id="179467"/>
    <lineage>
        <taxon>Bacteria</taxon>
        <taxon>Pseudomonadati</taxon>
        <taxon>Pseudomonadota</taxon>
        <taxon>Betaproteobacteria</taxon>
        <taxon>Burkholderiales</taxon>
        <taxon>Oxalobacteraceae</taxon>
        <taxon>Oxalicibacterium</taxon>
    </lineage>
</organism>
<dbReference type="InterPro" id="IPR015946">
    <property type="entry name" value="KH_dom-like_a/b"/>
</dbReference>
<evidence type="ECO:0000313" key="2">
    <source>
        <dbReference type="Proteomes" id="UP000620266"/>
    </source>
</evidence>
<comment type="caution">
    <text evidence="1">The sequence shown here is derived from an EMBL/GenBank/DDBJ whole genome shotgun (WGS) entry which is preliminary data.</text>
</comment>
<keyword evidence="2" id="KW-1185">Reference proteome</keyword>
<accession>A0A8J2XZL4</accession>
<evidence type="ECO:0008006" key="3">
    <source>
        <dbReference type="Google" id="ProtNLM"/>
    </source>
</evidence>
<name>A0A8J2XZL4_9BURK</name>
<gene>
    <name evidence="1" type="ORF">GCM10007205_21950</name>
</gene>
<reference evidence="1" key="2">
    <citation type="submission" date="2020-09" db="EMBL/GenBank/DDBJ databases">
        <authorList>
            <person name="Sun Q."/>
            <person name="Sedlacek I."/>
        </authorList>
    </citation>
    <scope>NUCLEOTIDE SEQUENCE</scope>
    <source>
        <strain evidence="1">CCM 7086</strain>
    </source>
</reference>
<dbReference type="RefSeq" id="WP_188396302.1">
    <property type="nucleotide sequence ID" value="NZ_BMCG01000004.1"/>
</dbReference>
<protein>
    <recommendedName>
        <fullName evidence="3">Osmotically inducible protein OsmC</fullName>
    </recommendedName>
</protein>
<evidence type="ECO:0000313" key="1">
    <source>
        <dbReference type="EMBL" id="GGC12646.1"/>
    </source>
</evidence>
<dbReference type="InterPro" id="IPR036102">
    <property type="entry name" value="OsmC/Ohrsf"/>
</dbReference>
<dbReference type="SUPFAM" id="SSF82784">
    <property type="entry name" value="OsmC-like"/>
    <property type="match status" value="1"/>
</dbReference>
<sequence length="127" mass="13775">MDINVTRGEGKLQHVVEAGPHKLIADAPSQYGGDDAGFTPHDLLAASLGACTALTLNMYAKRKEIDLQKVDVKVEHADKDGAYVFHRKLTFHGNLTDEQKTSLLGIADKCPIHKILSGEIKIVTEAV</sequence>
<dbReference type="InterPro" id="IPR003718">
    <property type="entry name" value="OsmC/Ohr_fam"/>
</dbReference>
<reference evidence="1" key="1">
    <citation type="journal article" date="2014" name="Int. J. Syst. Evol. Microbiol.">
        <title>Complete genome sequence of Corynebacterium casei LMG S-19264T (=DSM 44701T), isolated from a smear-ripened cheese.</title>
        <authorList>
            <consortium name="US DOE Joint Genome Institute (JGI-PGF)"/>
            <person name="Walter F."/>
            <person name="Albersmeier A."/>
            <person name="Kalinowski J."/>
            <person name="Ruckert C."/>
        </authorList>
    </citation>
    <scope>NUCLEOTIDE SEQUENCE</scope>
    <source>
        <strain evidence="1">CCM 7086</strain>
    </source>
</reference>
<dbReference type="PANTHER" id="PTHR39624:SF2">
    <property type="entry name" value="OSMC-LIKE PROTEIN"/>
    <property type="match status" value="1"/>
</dbReference>
<proteinExistence type="predicted"/>
<dbReference type="Gene3D" id="3.30.300.20">
    <property type="match status" value="1"/>
</dbReference>
<dbReference type="Proteomes" id="UP000620266">
    <property type="component" value="Unassembled WGS sequence"/>
</dbReference>
<dbReference type="PANTHER" id="PTHR39624">
    <property type="entry name" value="PROTEIN INVOLVED IN RIMO-MEDIATED BETA-METHYLTHIOLATION OF RIBOSOMAL PROTEIN S12 YCAO"/>
    <property type="match status" value="1"/>
</dbReference>
<dbReference type="EMBL" id="BMCG01000004">
    <property type="protein sequence ID" value="GGC12646.1"/>
    <property type="molecule type" value="Genomic_DNA"/>
</dbReference>
<dbReference type="Pfam" id="PF02566">
    <property type="entry name" value="OsmC"/>
    <property type="match status" value="1"/>
</dbReference>
<dbReference type="AlphaFoldDB" id="A0A8J2XZL4"/>